<evidence type="ECO:0000313" key="5">
    <source>
        <dbReference type="EMBL" id="CAB4172266.1"/>
    </source>
</evidence>
<evidence type="ECO:0000313" key="3">
    <source>
        <dbReference type="EMBL" id="CAB4160005.1"/>
    </source>
</evidence>
<evidence type="ECO:0000313" key="11">
    <source>
        <dbReference type="EMBL" id="CAB5225082.1"/>
    </source>
</evidence>
<evidence type="ECO:0000313" key="7">
    <source>
        <dbReference type="EMBL" id="CAB4191205.1"/>
    </source>
</evidence>
<dbReference type="EMBL" id="LR797177">
    <property type="protein sequence ID" value="CAB4191205.1"/>
    <property type="molecule type" value="Genomic_DNA"/>
</dbReference>
<dbReference type="EMBL" id="LR796961">
    <property type="protein sequence ID" value="CAB4178430.1"/>
    <property type="molecule type" value="Genomic_DNA"/>
</dbReference>
<dbReference type="EMBL" id="LR798395">
    <property type="protein sequence ID" value="CAB5229020.1"/>
    <property type="molecule type" value="Genomic_DNA"/>
</dbReference>
<dbReference type="EMBL" id="LR797452">
    <property type="protein sequence ID" value="CAB4217559.1"/>
    <property type="molecule type" value="Genomic_DNA"/>
</dbReference>
<evidence type="ECO:0000313" key="9">
    <source>
        <dbReference type="EMBL" id="CAB4212954.1"/>
    </source>
</evidence>
<name>A0A6J5S2H1_9CAUD</name>
<dbReference type="EMBL" id="LR798341">
    <property type="protein sequence ID" value="CAB5225082.1"/>
    <property type="molecule type" value="Genomic_DNA"/>
</dbReference>
<organism evidence="8">
    <name type="scientific">uncultured Caudovirales phage</name>
    <dbReference type="NCBI Taxonomy" id="2100421"/>
    <lineage>
        <taxon>Viruses</taxon>
        <taxon>Duplodnaviria</taxon>
        <taxon>Heunggongvirae</taxon>
        <taxon>Uroviricota</taxon>
        <taxon>Caudoviricetes</taxon>
        <taxon>Peduoviridae</taxon>
        <taxon>Maltschvirus</taxon>
        <taxon>Maltschvirus maltsch</taxon>
    </lineage>
</organism>
<proteinExistence type="predicted"/>
<protein>
    <submittedName>
        <fullName evidence="8">Uncharacterized protein</fullName>
    </submittedName>
</protein>
<evidence type="ECO:0000313" key="10">
    <source>
        <dbReference type="EMBL" id="CAB4217559.1"/>
    </source>
</evidence>
<evidence type="ECO:0000313" key="2">
    <source>
        <dbReference type="EMBL" id="CAB4156744.1"/>
    </source>
</evidence>
<dbReference type="EMBL" id="LR797395">
    <property type="protein sequence ID" value="CAB4212954.1"/>
    <property type="molecule type" value="Genomic_DNA"/>
</dbReference>
<gene>
    <name evidence="6" type="ORF">UFOVP1002_181</name>
    <name evidence="7" type="ORF">UFOVP1217_13</name>
    <name evidence="8" type="ORF">UFOVP1343_185</name>
    <name evidence="9" type="ORF">UFOVP1438_46</name>
    <name evidence="12" type="ORF">UFOVP1541_138</name>
    <name evidence="10" type="ORF">UFOVP1592_42</name>
    <name evidence="1" type="ORF">UFOVP465_91</name>
    <name evidence="2" type="ORF">UFOVP666_137</name>
    <name evidence="3" type="ORF">UFOVP727_26</name>
    <name evidence="11" type="ORF">UFOVP741_29</name>
    <name evidence="4" type="ORF">UFOVP819_165</name>
    <name evidence="5" type="ORF">UFOVP926_109</name>
</gene>
<accession>A0A6J5S2H1</accession>
<dbReference type="EMBL" id="LR797305">
    <property type="protein sequence ID" value="CAB4200838.1"/>
    <property type="molecule type" value="Genomic_DNA"/>
</dbReference>
<dbReference type="EMBL" id="LR796698">
    <property type="protein sequence ID" value="CAB4160005.1"/>
    <property type="molecule type" value="Genomic_DNA"/>
</dbReference>
<evidence type="ECO:0000313" key="6">
    <source>
        <dbReference type="EMBL" id="CAB4178430.1"/>
    </source>
</evidence>
<reference evidence="8" key="1">
    <citation type="submission" date="2020-05" db="EMBL/GenBank/DDBJ databases">
        <authorList>
            <person name="Chiriac C."/>
            <person name="Salcher M."/>
            <person name="Ghai R."/>
            <person name="Kavagutti S V."/>
        </authorList>
    </citation>
    <scope>NUCLEOTIDE SEQUENCE</scope>
</reference>
<evidence type="ECO:0000313" key="8">
    <source>
        <dbReference type="EMBL" id="CAB4200838.1"/>
    </source>
</evidence>
<dbReference type="EMBL" id="LR796878">
    <property type="protein sequence ID" value="CAB4172266.1"/>
    <property type="molecule type" value="Genomic_DNA"/>
</dbReference>
<dbReference type="EMBL" id="LR796443">
    <property type="protein sequence ID" value="CAB4145172.1"/>
    <property type="molecule type" value="Genomic_DNA"/>
</dbReference>
<evidence type="ECO:0000313" key="12">
    <source>
        <dbReference type="EMBL" id="CAB5229020.1"/>
    </source>
</evidence>
<evidence type="ECO:0000313" key="4">
    <source>
        <dbReference type="EMBL" id="CAB4164896.1"/>
    </source>
</evidence>
<dbReference type="EMBL" id="LR796762">
    <property type="protein sequence ID" value="CAB4164896.1"/>
    <property type="molecule type" value="Genomic_DNA"/>
</dbReference>
<evidence type="ECO:0000313" key="1">
    <source>
        <dbReference type="EMBL" id="CAB4145172.1"/>
    </source>
</evidence>
<dbReference type="EMBL" id="LR796644">
    <property type="protein sequence ID" value="CAB4156744.1"/>
    <property type="molecule type" value="Genomic_DNA"/>
</dbReference>
<sequence length="111" mass="12267">MKPWNKIHGKQVDMGICPRCEGLIPSNAQHGQYIGAISRLTRGQDAHKPIEVCSACGNEEGMQEHFEGFATPVADWPIMTANAIIRRSEAFDILMAYQGQADEDSDDDGEF</sequence>